<dbReference type="CDD" id="cd00096">
    <property type="entry name" value="Ig"/>
    <property type="match status" value="1"/>
</dbReference>
<dbReference type="InterPro" id="IPR007110">
    <property type="entry name" value="Ig-like_dom"/>
</dbReference>
<organism evidence="2 3">
    <name type="scientific">Burhinus bistriatus</name>
    <dbReference type="NCBI Taxonomy" id="240201"/>
    <lineage>
        <taxon>Eukaryota</taxon>
        <taxon>Metazoa</taxon>
        <taxon>Chordata</taxon>
        <taxon>Craniata</taxon>
        <taxon>Vertebrata</taxon>
        <taxon>Euteleostomi</taxon>
        <taxon>Archelosauria</taxon>
        <taxon>Archosauria</taxon>
        <taxon>Dinosauria</taxon>
        <taxon>Saurischia</taxon>
        <taxon>Theropoda</taxon>
        <taxon>Coelurosauria</taxon>
        <taxon>Aves</taxon>
        <taxon>Neognathae</taxon>
        <taxon>Neoaves</taxon>
        <taxon>Charadriiformes</taxon>
        <taxon>Burhinidae</taxon>
        <taxon>Burhinus</taxon>
    </lineage>
</organism>
<dbReference type="InterPro" id="IPR013098">
    <property type="entry name" value="Ig_I-set"/>
</dbReference>
<name>A0A7K4SI28_9CHAR</name>
<proteinExistence type="predicted"/>
<gene>
    <name evidence="2" type="primary">Hmcn2_1</name>
    <name evidence="2" type="ORF">BURBIS_R15314</name>
</gene>
<dbReference type="AlphaFoldDB" id="A0A7K4SI28"/>
<dbReference type="PROSITE" id="PS50835">
    <property type="entry name" value="IG_LIKE"/>
    <property type="match status" value="2"/>
</dbReference>
<dbReference type="Proteomes" id="UP000574691">
    <property type="component" value="Unassembled WGS sequence"/>
</dbReference>
<dbReference type="InterPro" id="IPR013783">
    <property type="entry name" value="Ig-like_fold"/>
</dbReference>
<reference evidence="2 3" key="1">
    <citation type="submission" date="2019-09" db="EMBL/GenBank/DDBJ databases">
        <title>Bird 10,000 Genomes (B10K) Project - Family phase.</title>
        <authorList>
            <person name="Zhang G."/>
        </authorList>
    </citation>
    <scope>NUCLEOTIDE SEQUENCE [LARGE SCALE GENOMIC DNA]</scope>
    <source>
        <strain evidence="2">B10K-DU-001-64</strain>
        <tissue evidence="2">Muscle</tissue>
    </source>
</reference>
<dbReference type="InterPro" id="IPR003598">
    <property type="entry name" value="Ig_sub2"/>
</dbReference>
<dbReference type="GO" id="GO:0008046">
    <property type="term" value="F:axon guidance receptor activity"/>
    <property type="evidence" value="ECO:0007669"/>
    <property type="project" value="TreeGrafter"/>
</dbReference>
<protein>
    <submittedName>
        <fullName evidence="2">HMCN2 protein</fullName>
    </submittedName>
</protein>
<dbReference type="PANTHER" id="PTHR45080:SF28">
    <property type="entry name" value="HEMICENTIN-2"/>
    <property type="match status" value="1"/>
</dbReference>
<dbReference type="Gene3D" id="2.60.40.10">
    <property type="entry name" value="Immunoglobulins"/>
    <property type="match status" value="3"/>
</dbReference>
<evidence type="ECO:0000259" key="1">
    <source>
        <dbReference type="PROSITE" id="PS50835"/>
    </source>
</evidence>
<feature type="domain" description="Ig-like" evidence="1">
    <location>
        <begin position="29"/>
        <end position="119"/>
    </location>
</feature>
<accession>A0A7K4SI28</accession>
<dbReference type="PANTHER" id="PTHR45080">
    <property type="entry name" value="CONTACTIN 5"/>
    <property type="match status" value="1"/>
</dbReference>
<dbReference type="InterPro" id="IPR050958">
    <property type="entry name" value="Cell_Adh-Cytoskel_Orgn"/>
</dbReference>
<dbReference type="SMART" id="SM00409">
    <property type="entry name" value="IG"/>
    <property type="match status" value="2"/>
</dbReference>
<feature type="non-terminal residue" evidence="2">
    <location>
        <position position="1"/>
    </location>
</feature>
<dbReference type="EMBL" id="VYXH01000340">
    <property type="protein sequence ID" value="NWQ85368.1"/>
    <property type="molecule type" value="Genomic_DNA"/>
</dbReference>
<dbReference type="GO" id="GO:0030424">
    <property type="term" value="C:axon"/>
    <property type="evidence" value="ECO:0007669"/>
    <property type="project" value="TreeGrafter"/>
</dbReference>
<evidence type="ECO:0000313" key="2">
    <source>
        <dbReference type="EMBL" id="NWQ85368.1"/>
    </source>
</evidence>
<dbReference type="GO" id="GO:0043025">
    <property type="term" value="C:neuronal cell body"/>
    <property type="evidence" value="ECO:0007669"/>
    <property type="project" value="TreeGrafter"/>
</dbReference>
<dbReference type="GO" id="GO:0005886">
    <property type="term" value="C:plasma membrane"/>
    <property type="evidence" value="ECO:0007669"/>
    <property type="project" value="TreeGrafter"/>
</dbReference>
<evidence type="ECO:0000313" key="3">
    <source>
        <dbReference type="Proteomes" id="UP000574691"/>
    </source>
</evidence>
<dbReference type="GO" id="GO:0050808">
    <property type="term" value="P:synapse organization"/>
    <property type="evidence" value="ECO:0007669"/>
    <property type="project" value="TreeGrafter"/>
</dbReference>
<dbReference type="Pfam" id="PF07679">
    <property type="entry name" value="I-set"/>
    <property type="match status" value="1"/>
</dbReference>
<dbReference type="InterPro" id="IPR036179">
    <property type="entry name" value="Ig-like_dom_sf"/>
</dbReference>
<dbReference type="GO" id="GO:0007156">
    <property type="term" value="P:homophilic cell adhesion via plasma membrane adhesion molecules"/>
    <property type="evidence" value="ECO:0007669"/>
    <property type="project" value="TreeGrafter"/>
</dbReference>
<comment type="caution">
    <text evidence="2">The sequence shown here is derived from an EMBL/GenBank/DDBJ whole genome shotgun (WGS) entry which is preliminary data.</text>
</comment>
<sequence>TDTGLYTCTATNVAGNASLSYSLHVQAPPQLVIGDGESHLTAVANDSLRIHCRAMGIPTPRIQWLKNGHPLGERDGAVVSEDGGTLLIARVGLGHEGLYICQGSNWAGVAQAEVQVLVQVPPNIEPSMVDLAILENSTASLHCLASGLPAPDIAWYKGHEQLPAGRGRILSRDGKHLEIQRAQVSDAGSYRCV</sequence>
<dbReference type="InterPro" id="IPR003599">
    <property type="entry name" value="Ig_sub"/>
</dbReference>
<feature type="domain" description="Ig-like" evidence="1">
    <location>
        <begin position="122"/>
        <end position="193"/>
    </location>
</feature>
<dbReference type="SUPFAM" id="SSF48726">
    <property type="entry name" value="Immunoglobulin"/>
    <property type="match status" value="3"/>
</dbReference>
<dbReference type="Pfam" id="PF13927">
    <property type="entry name" value="Ig_3"/>
    <property type="match status" value="1"/>
</dbReference>
<feature type="non-terminal residue" evidence="2">
    <location>
        <position position="193"/>
    </location>
</feature>
<keyword evidence="3" id="KW-1185">Reference proteome</keyword>
<dbReference type="SMART" id="SM00408">
    <property type="entry name" value="IGc2"/>
    <property type="match status" value="2"/>
</dbReference>